<evidence type="ECO:0000256" key="1">
    <source>
        <dbReference type="SAM" id="Phobius"/>
    </source>
</evidence>
<keyword evidence="1" id="KW-1133">Transmembrane helix</keyword>
<feature type="transmembrane region" description="Helical" evidence="1">
    <location>
        <begin position="125"/>
        <end position="144"/>
    </location>
</feature>
<keyword evidence="1" id="KW-0812">Transmembrane</keyword>
<proteinExistence type="predicted"/>
<feature type="transmembrane region" description="Helical" evidence="1">
    <location>
        <begin position="34"/>
        <end position="54"/>
    </location>
</feature>
<reference evidence="2" key="1">
    <citation type="journal article" date="2022" name="Front. Microbiol.">
        <title>New perspectives on an old grouping: The genomic and phenotypic variability of Oxalobacter formigenes and the implications for calcium oxalate stone prevention.</title>
        <authorList>
            <person name="Chmiel J.A."/>
            <person name="Carr C."/>
            <person name="Stuivenberg G.A."/>
            <person name="Venema R."/>
            <person name="Chanyi R.M."/>
            <person name="Al K.F."/>
            <person name="Giguere D."/>
            <person name="Say H."/>
            <person name="Akouris P.P."/>
            <person name="Dominguez Romero S.A."/>
            <person name="Kwong A."/>
            <person name="Tai V."/>
            <person name="Koval S.F."/>
            <person name="Razvi H."/>
            <person name="Bjazevic J."/>
            <person name="Burton J.P."/>
        </authorList>
    </citation>
    <scope>NUCLEOTIDE SEQUENCE</scope>
    <source>
        <strain evidence="2">OxK</strain>
    </source>
</reference>
<sequence length="145" mass="16893">MSEKVHKALRRQQNAQMASEMSCQIEDERKAKYLTVRLMPLIPFIAMVFASPQGNLYLPEGFRDPLYISVGGCLFYLILWAIDIFMLKKEGWHVGIWKWLGLIAPVGCVYLWFRARYTDREYAFAIVYIFMKILSLFIVGPVIFA</sequence>
<name>A0A9E9NTK2_9BURK</name>
<evidence type="ECO:0000313" key="2">
    <source>
        <dbReference type="EMBL" id="WAV91873.1"/>
    </source>
</evidence>
<feature type="transmembrane region" description="Helical" evidence="1">
    <location>
        <begin position="94"/>
        <end position="113"/>
    </location>
</feature>
<dbReference type="Proteomes" id="UP001164819">
    <property type="component" value="Chromosome"/>
</dbReference>
<dbReference type="EMBL" id="CP098251">
    <property type="protein sequence ID" value="WAV91873.1"/>
    <property type="molecule type" value="Genomic_DNA"/>
</dbReference>
<feature type="transmembrane region" description="Helical" evidence="1">
    <location>
        <begin position="66"/>
        <end position="87"/>
    </location>
</feature>
<dbReference type="RefSeq" id="WP_269316238.1">
    <property type="nucleotide sequence ID" value="NZ_CP098251.1"/>
</dbReference>
<organism evidence="2">
    <name type="scientific">Oxalobacter aliiformigenes</name>
    <dbReference type="NCBI Taxonomy" id="2946593"/>
    <lineage>
        <taxon>Bacteria</taxon>
        <taxon>Pseudomonadati</taxon>
        <taxon>Pseudomonadota</taxon>
        <taxon>Betaproteobacteria</taxon>
        <taxon>Burkholderiales</taxon>
        <taxon>Oxalobacteraceae</taxon>
        <taxon>Oxalobacter</taxon>
    </lineage>
</organism>
<dbReference type="AlphaFoldDB" id="A0A9E9NTK2"/>
<gene>
    <name evidence="2" type="ORF">NB646_03835</name>
</gene>
<keyword evidence="1" id="KW-0472">Membrane</keyword>
<evidence type="ECO:0008006" key="3">
    <source>
        <dbReference type="Google" id="ProtNLM"/>
    </source>
</evidence>
<accession>A0A9E9NTK2</accession>
<protein>
    <recommendedName>
        <fullName evidence="3">Transmembrane protein</fullName>
    </recommendedName>
</protein>